<dbReference type="InterPro" id="IPR011990">
    <property type="entry name" value="TPR-like_helical_dom_sf"/>
</dbReference>
<dbReference type="GO" id="GO:0005874">
    <property type="term" value="C:microtubule"/>
    <property type="evidence" value="ECO:0007669"/>
    <property type="project" value="UniProtKB-KW"/>
</dbReference>
<dbReference type="SUPFAM" id="SSF48452">
    <property type="entry name" value="TPR-like"/>
    <property type="match status" value="3"/>
</dbReference>
<evidence type="ECO:0000256" key="1">
    <source>
        <dbReference type="ARBA" id="ARBA00004245"/>
    </source>
</evidence>
<keyword evidence="9" id="KW-0206">Cytoskeleton</keyword>
<gene>
    <name evidence="11" type="ORF">EI684_07940</name>
</gene>
<evidence type="ECO:0000256" key="10">
    <source>
        <dbReference type="PROSITE-ProRule" id="PRU00339"/>
    </source>
</evidence>
<dbReference type="InterPro" id="IPR002151">
    <property type="entry name" value="Kinesin_light"/>
</dbReference>
<comment type="caution">
    <text evidence="11">The sequence shown here is derived from an EMBL/GenBank/DDBJ whole genome shotgun (WGS) entry which is preliminary data.</text>
</comment>
<comment type="subcellular location">
    <subcellularLocation>
        <location evidence="1">Cytoplasm</location>
        <location evidence="1">Cytoskeleton</location>
    </subcellularLocation>
</comment>
<dbReference type="GO" id="GO:0019894">
    <property type="term" value="F:kinesin binding"/>
    <property type="evidence" value="ECO:0007669"/>
    <property type="project" value="TreeGrafter"/>
</dbReference>
<reference evidence="11 12" key="1">
    <citation type="submission" date="2018-12" db="EMBL/GenBank/DDBJ databases">
        <title>Genome Sequence of Candidatus Viridilinea halotolerans isolated from saline sulfide-rich spring.</title>
        <authorList>
            <person name="Grouzdev D.S."/>
            <person name="Burganskaya E.I."/>
            <person name="Krutkina M.S."/>
            <person name="Sukhacheva M.V."/>
            <person name="Gorlenko V.M."/>
        </authorList>
    </citation>
    <scope>NUCLEOTIDE SEQUENCE [LARGE SCALE GENOMIC DNA]</scope>
    <source>
        <strain evidence="11">Chok-6</strain>
    </source>
</reference>
<dbReference type="GO" id="GO:0005871">
    <property type="term" value="C:kinesin complex"/>
    <property type="evidence" value="ECO:0007669"/>
    <property type="project" value="InterPro"/>
</dbReference>
<dbReference type="Proteomes" id="UP000280307">
    <property type="component" value="Unassembled WGS sequence"/>
</dbReference>
<keyword evidence="8" id="KW-0505">Motor protein</keyword>
<feature type="repeat" description="TPR" evidence="10">
    <location>
        <begin position="579"/>
        <end position="612"/>
    </location>
</feature>
<evidence type="ECO:0000256" key="4">
    <source>
        <dbReference type="ARBA" id="ARBA00022701"/>
    </source>
</evidence>
<keyword evidence="6 10" id="KW-0802">TPR repeat</keyword>
<dbReference type="GO" id="GO:0007018">
    <property type="term" value="P:microtubule-based movement"/>
    <property type="evidence" value="ECO:0007669"/>
    <property type="project" value="TreeGrafter"/>
</dbReference>
<evidence type="ECO:0000313" key="12">
    <source>
        <dbReference type="Proteomes" id="UP000280307"/>
    </source>
</evidence>
<dbReference type="SMART" id="SM00028">
    <property type="entry name" value="TPR"/>
    <property type="match status" value="8"/>
</dbReference>
<dbReference type="Gene3D" id="3.40.50.300">
    <property type="entry name" value="P-loop containing nucleotide triphosphate hydrolases"/>
    <property type="match status" value="1"/>
</dbReference>
<dbReference type="SMART" id="SM00671">
    <property type="entry name" value="SEL1"/>
    <property type="match status" value="4"/>
</dbReference>
<dbReference type="InterPro" id="IPR027417">
    <property type="entry name" value="P-loop_NTPase"/>
</dbReference>
<sequence length="1362" mass="148750">MSQTNPITQAFAATLADELAHHAPELAALLELAPEAIVTRLAERPVLAAALVSLVGRPLEVDGQSLQIVTGYVDSLQQITIAGGYVERIIGKVINFYLPPAPRVIDLAAAQELLAALPTETLAPVAPLPEQHHMPFARNPNFVGREADLVALAYALKGEGATAAIGSAAATTGLGGVGKTNLATEFAHRYGQFFAGGLFWLSFADPESIPLEIAACGMALDLPGFADLKLDDQVRRVRSAWAQSIPRLLIFDNCDETEPGRAEALIQQWRPTTGGCRVLITSRRGVWSASMGVTTLPLGVLNRAESIALLRKHRPDLAVDDPALDAIAVELGDLPLALHLAGSYLENYRDSAEFGDPTTFLSELRDTRLLDHEALQGVDSTPSPTNHELHVARTFALSYERLVANEQADAQALRLLARVAYLAPGNIVPRDLALATLMLEEEDRTGRRQAERGLRELLSLGLIEREGDDSLRMHRLVGAYVRQASADAGAQSMVEHMVTCVAGASSDASTPLAFINVFLPILRGVTDAALDRDKYAATLCARLGLYLDRLGSYASAQHYVEHALAISERVLGAEHSQTIIILNNLALLYKKQENFAAALPLYERALAVTEQTLGVDHPQTIISLNNLAEFYRAQGNYDAALPMLEHISVISERVLGIEHPDTIKSLNNLAGIYYEQGNCVLAQHLLERVMEFFDRVHGDSHPDTALSLNNLGMLHAEQGNYVVAFSLLERAVEIRERVLGAAHPDTALSLNNLAILHFEQGNHSKALSLFERALAIIEHVFGSEHSQVSICLNNLASMYNKQKNYAAAIPLYERALAINERVLGSEHISTATSLHNLAELHNEQGNLQAAEPLMSRALQILESQLGITHPKTQRIRQHFRVLQQQINGYPVHVIDLSRDMTNLISDIVSVSNGYNISRPPVIKILFQLEQNGVMLREPVERIWAGDRELEVLVDGLDDICTEIIKRVLDLIATNAANRQISPSCSKDISMSLIQSMPLPIIEALEHGDDGVLQKALADLPEAQRAEVITQLKNADILRREPDMAKMLRQFERLLRDIARVAMGDTSPRSAVEAALSRLEQEGWRLSAIVQQIWNGERDEARLICGVDAKSALLVQRILKLIRTTFSVQEEQQYLCERFDPLLADIAAIANGDDAPREQVTQALAQLAQNGWMLRGPVERIWAGERDRAALVAGLDEQDAALIERMLELIHTPASVAQVPLPPAPPDVVLSPSILAALASNDAAQLEAALAILAPDERTRVEAQLRAEAERVMQELTRRSSEEIVAGLPAAVRAALEQQDSDAIQAAMAALADNDRQRVMVDLGALRAHAVRAAQQQQQDPLERFAPLLEAIAAVANGDDAPR</sequence>
<protein>
    <submittedName>
        <fullName evidence="11">Tetratricopeptide repeat-containing protein</fullName>
    </submittedName>
</protein>
<dbReference type="PROSITE" id="PS50005">
    <property type="entry name" value="TPR"/>
    <property type="match status" value="4"/>
</dbReference>
<comment type="similarity">
    <text evidence="2">Belongs to the kinesin light chain family.</text>
</comment>
<dbReference type="InterPro" id="IPR006597">
    <property type="entry name" value="Sel1-like"/>
</dbReference>
<dbReference type="PANTHER" id="PTHR45783:SF3">
    <property type="entry name" value="KINESIN LIGHT CHAIN"/>
    <property type="match status" value="1"/>
</dbReference>
<feature type="repeat" description="TPR" evidence="10">
    <location>
        <begin position="789"/>
        <end position="822"/>
    </location>
</feature>
<evidence type="ECO:0000256" key="6">
    <source>
        <dbReference type="ARBA" id="ARBA00022803"/>
    </source>
</evidence>
<evidence type="ECO:0000256" key="2">
    <source>
        <dbReference type="ARBA" id="ARBA00009622"/>
    </source>
</evidence>
<dbReference type="SUPFAM" id="SSF52540">
    <property type="entry name" value="P-loop containing nucleoside triphosphate hydrolases"/>
    <property type="match status" value="1"/>
</dbReference>
<feature type="non-terminal residue" evidence="11">
    <location>
        <position position="1362"/>
    </location>
</feature>
<dbReference type="InterPro" id="IPR019734">
    <property type="entry name" value="TPR_rpt"/>
</dbReference>
<keyword evidence="3" id="KW-0963">Cytoplasm</keyword>
<feature type="repeat" description="TPR" evidence="10">
    <location>
        <begin position="705"/>
        <end position="738"/>
    </location>
</feature>
<dbReference type="PANTHER" id="PTHR45783">
    <property type="entry name" value="KINESIN LIGHT CHAIN"/>
    <property type="match status" value="1"/>
</dbReference>
<keyword evidence="4" id="KW-0493">Microtubule</keyword>
<accession>A0A426U2X6</accession>
<evidence type="ECO:0000256" key="9">
    <source>
        <dbReference type="ARBA" id="ARBA00023212"/>
    </source>
</evidence>
<evidence type="ECO:0000256" key="5">
    <source>
        <dbReference type="ARBA" id="ARBA00022737"/>
    </source>
</evidence>
<evidence type="ECO:0000256" key="7">
    <source>
        <dbReference type="ARBA" id="ARBA00023054"/>
    </source>
</evidence>
<dbReference type="Gene3D" id="1.25.40.10">
    <property type="entry name" value="Tetratricopeptide repeat domain"/>
    <property type="match status" value="3"/>
</dbReference>
<feature type="repeat" description="TPR" evidence="10">
    <location>
        <begin position="747"/>
        <end position="780"/>
    </location>
</feature>
<dbReference type="NCBIfam" id="NF040586">
    <property type="entry name" value="FxSxx_TPR"/>
    <property type="match status" value="1"/>
</dbReference>
<proteinExistence type="inferred from homology"/>
<keyword evidence="7" id="KW-0175">Coiled coil</keyword>
<evidence type="ECO:0000256" key="3">
    <source>
        <dbReference type="ARBA" id="ARBA00022490"/>
    </source>
</evidence>
<dbReference type="Pfam" id="PF13374">
    <property type="entry name" value="TPR_10"/>
    <property type="match status" value="1"/>
</dbReference>
<keyword evidence="5" id="KW-0677">Repeat</keyword>
<organism evidence="11 12">
    <name type="scientific">Candidatus Viridilinea halotolerans</name>
    <dbReference type="NCBI Taxonomy" id="2491704"/>
    <lineage>
        <taxon>Bacteria</taxon>
        <taxon>Bacillati</taxon>
        <taxon>Chloroflexota</taxon>
        <taxon>Chloroflexia</taxon>
        <taxon>Chloroflexales</taxon>
        <taxon>Chloroflexineae</taxon>
        <taxon>Oscillochloridaceae</taxon>
        <taxon>Candidatus Viridilinea</taxon>
    </lineage>
</organism>
<evidence type="ECO:0000313" key="11">
    <source>
        <dbReference type="EMBL" id="RRR74023.1"/>
    </source>
</evidence>
<dbReference type="PRINTS" id="PR00381">
    <property type="entry name" value="KINESINLIGHT"/>
</dbReference>
<evidence type="ECO:0000256" key="8">
    <source>
        <dbReference type="ARBA" id="ARBA00023175"/>
    </source>
</evidence>
<dbReference type="EMBL" id="RSAS01000301">
    <property type="protein sequence ID" value="RRR74023.1"/>
    <property type="molecule type" value="Genomic_DNA"/>
</dbReference>
<dbReference type="Pfam" id="PF13424">
    <property type="entry name" value="TPR_12"/>
    <property type="match status" value="3"/>
</dbReference>
<dbReference type="GO" id="GO:0005737">
    <property type="term" value="C:cytoplasm"/>
    <property type="evidence" value="ECO:0007669"/>
    <property type="project" value="TreeGrafter"/>
</dbReference>
<name>A0A426U2X6_9CHLR</name>